<keyword evidence="1" id="KW-1133">Transmembrane helix</keyword>
<gene>
    <name evidence="2" type="ORF">PMYSY11_1058</name>
</gene>
<name>A0A653E0D6_9PSED</name>
<feature type="transmembrane region" description="Helical" evidence="1">
    <location>
        <begin position="122"/>
        <end position="139"/>
    </location>
</feature>
<dbReference type="EMBL" id="LR215729">
    <property type="protein sequence ID" value="VEV96105.1"/>
    <property type="molecule type" value="Genomic_DNA"/>
</dbReference>
<dbReference type="RefSeq" id="WP_069898238.1">
    <property type="nucleotide sequence ID" value="NZ_LR215729.2"/>
</dbReference>
<keyword evidence="1" id="KW-0472">Membrane</keyword>
<feature type="transmembrane region" description="Helical" evidence="1">
    <location>
        <begin position="88"/>
        <end position="110"/>
    </location>
</feature>
<accession>A0A653E0D6</accession>
<organism evidence="2">
    <name type="scientific">Pseudomonas marincola</name>
    <dbReference type="NCBI Taxonomy" id="437900"/>
    <lineage>
        <taxon>Bacteria</taxon>
        <taxon>Pseudomonadati</taxon>
        <taxon>Pseudomonadota</taxon>
        <taxon>Gammaproteobacteria</taxon>
        <taxon>Pseudomonadales</taxon>
        <taxon>Pseudomonadaceae</taxon>
        <taxon>Pseudomonas</taxon>
    </lineage>
</organism>
<sequence length="159" mass="16559">MSGLSRTLWSFVIAVVLVALIGAVLQTQYNLAMLEALGAPVPLEVRLQTTGLDLLGFAPVFAILVTFGFALALPLATLVSKFLPALHWLVFALAGALAIFTALCAVNAALPMPTFIGANRSLDGTLGLMLCGALGGLLYDKLRCAPVHASQGITHEKSA</sequence>
<evidence type="ECO:0000256" key="1">
    <source>
        <dbReference type="SAM" id="Phobius"/>
    </source>
</evidence>
<dbReference type="AlphaFoldDB" id="A0A653E0D6"/>
<reference evidence="2" key="1">
    <citation type="submission" date="2019-02" db="EMBL/GenBank/DDBJ databases">
        <authorList>
            <consortium name="Genoscope - CEA"/>
            <person name="William W."/>
        </authorList>
    </citation>
    <scope>NUCLEOTIDE SEQUENCE [LARGE SCALE GENOMIC DNA]</scope>
    <source>
        <strain evidence="2">YSy11</strain>
    </source>
</reference>
<protein>
    <submittedName>
        <fullName evidence="2">Uncharacterized protein</fullName>
    </submittedName>
</protein>
<proteinExistence type="predicted"/>
<feature type="transmembrane region" description="Helical" evidence="1">
    <location>
        <begin position="54"/>
        <end position="76"/>
    </location>
</feature>
<evidence type="ECO:0000313" key="2">
    <source>
        <dbReference type="EMBL" id="VEV96105.1"/>
    </source>
</evidence>
<keyword evidence="1" id="KW-0812">Transmembrane</keyword>